<keyword evidence="2" id="KW-0274">FAD</keyword>
<organism evidence="6">
    <name type="scientific">Eiseniibacteriota bacterium</name>
    <dbReference type="NCBI Taxonomy" id="2212470"/>
    <lineage>
        <taxon>Bacteria</taxon>
        <taxon>Candidatus Eiseniibacteriota</taxon>
    </lineage>
</organism>
<dbReference type="Pfam" id="PF00941">
    <property type="entry name" value="FAD_binding_5"/>
    <property type="match status" value="1"/>
</dbReference>
<feature type="domain" description="FAD-binding PCMH-type" evidence="5">
    <location>
        <begin position="65"/>
        <end position="240"/>
    </location>
</feature>
<dbReference type="Gene3D" id="3.30.43.10">
    <property type="entry name" value="Uridine Diphospho-n-acetylenolpyruvylglucosamine Reductase, domain 2"/>
    <property type="match status" value="1"/>
</dbReference>
<feature type="region of interest" description="Disordered" evidence="4">
    <location>
        <begin position="1"/>
        <end position="62"/>
    </location>
</feature>
<sequence>MPLHRLPEDRGRGARRGGGRRAASGAPPRPACRGARRAGGGRPQRAPRRRARRPRARAEGRAVRSALSTLAVIRPRTLDEALAALAAPERPTPLAGATDLFVGLNAGTLAARRFLDLSPLAALRRIRPGRDGVTLGALVTFAAIREHAVLARRLPALAAAAAEIGAWGIQHRATLGGNIANASPAGDSLPVLLAHDAVVRARSAAGAREVPCAALFIGYRQLALRPDELIESVFVPWPAAGARAFFRKVGTRRAQSISKVVFCGVARLDRAGRVAHARLAYGSMAPVPLRAAAAERALAGRLPEEAAADAAAALDADLAPIDDVRSDAAYRAAVARNVLGQFLRALAARRR</sequence>
<proteinExistence type="predicted"/>
<dbReference type="SUPFAM" id="SSF55447">
    <property type="entry name" value="CO dehydrogenase flavoprotein C-terminal domain-like"/>
    <property type="match status" value="1"/>
</dbReference>
<dbReference type="InterPro" id="IPR016167">
    <property type="entry name" value="FAD-bd_PCMH_sub1"/>
</dbReference>
<comment type="caution">
    <text evidence="6">The sequence shown here is derived from an EMBL/GenBank/DDBJ whole genome shotgun (WGS) entry which is preliminary data.</text>
</comment>
<dbReference type="InterPro" id="IPR002346">
    <property type="entry name" value="Mopterin_DH_FAD-bd"/>
</dbReference>
<evidence type="ECO:0000256" key="4">
    <source>
        <dbReference type="SAM" id="MobiDB-lite"/>
    </source>
</evidence>
<dbReference type="InterPro" id="IPR016169">
    <property type="entry name" value="FAD-bd_PCMH_sub2"/>
</dbReference>
<feature type="compositionally biased region" description="Basic residues" evidence="4">
    <location>
        <begin position="45"/>
        <end position="55"/>
    </location>
</feature>
<keyword evidence="3" id="KW-0560">Oxidoreductase</keyword>
<dbReference type="InterPro" id="IPR036318">
    <property type="entry name" value="FAD-bd_PCMH-like_sf"/>
</dbReference>
<dbReference type="PANTHER" id="PTHR42659">
    <property type="entry name" value="XANTHINE DEHYDROGENASE SUBUNIT C-RELATED"/>
    <property type="match status" value="1"/>
</dbReference>
<dbReference type="Pfam" id="PF03450">
    <property type="entry name" value="CO_deh_flav_C"/>
    <property type="match status" value="1"/>
</dbReference>
<feature type="compositionally biased region" description="Basic and acidic residues" evidence="4">
    <location>
        <begin position="1"/>
        <end position="12"/>
    </location>
</feature>
<dbReference type="EMBL" id="DSQF01000004">
    <property type="protein sequence ID" value="HGZ42447.1"/>
    <property type="molecule type" value="Genomic_DNA"/>
</dbReference>
<dbReference type="InterPro" id="IPR036683">
    <property type="entry name" value="CO_DH_flav_C_dom_sf"/>
</dbReference>
<evidence type="ECO:0000256" key="3">
    <source>
        <dbReference type="ARBA" id="ARBA00023002"/>
    </source>
</evidence>
<dbReference type="GO" id="GO:0071949">
    <property type="term" value="F:FAD binding"/>
    <property type="evidence" value="ECO:0007669"/>
    <property type="project" value="InterPro"/>
</dbReference>
<dbReference type="AlphaFoldDB" id="A0A832I8B0"/>
<dbReference type="SMART" id="SM01092">
    <property type="entry name" value="CO_deh_flav_C"/>
    <property type="match status" value="1"/>
</dbReference>
<dbReference type="InterPro" id="IPR016166">
    <property type="entry name" value="FAD-bd_PCMH"/>
</dbReference>
<reference evidence="6" key="1">
    <citation type="journal article" date="2020" name="mSystems">
        <title>Genome- and Community-Level Interaction Insights into Carbon Utilization and Element Cycling Functions of Hydrothermarchaeota in Hydrothermal Sediment.</title>
        <authorList>
            <person name="Zhou Z."/>
            <person name="Liu Y."/>
            <person name="Xu W."/>
            <person name="Pan J."/>
            <person name="Luo Z.H."/>
            <person name="Li M."/>
        </authorList>
    </citation>
    <scope>NUCLEOTIDE SEQUENCE [LARGE SCALE GENOMIC DNA]</scope>
    <source>
        <strain evidence="6">SpSt-381</strain>
    </source>
</reference>
<protein>
    <submittedName>
        <fullName evidence="6">Carbon monoxide dehydrogenase</fullName>
    </submittedName>
</protein>
<evidence type="ECO:0000313" key="6">
    <source>
        <dbReference type="EMBL" id="HGZ42447.1"/>
    </source>
</evidence>
<dbReference type="PROSITE" id="PS51387">
    <property type="entry name" value="FAD_PCMH"/>
    <property type="match status" value="1"/>
</dbReference>
<dbReference type="GO" id="GO:0016491">
    <property type="term" value="F:oxidoreductase activity"/>
    <property type="evidence" value="ECO:0007669"/>
    <property type="project" value="UniProtKB-KW"/>
</dbReference>
<evidence type="ECO:0000256" key="2">
    <source>
        <dbReference type="ARBA" id="ARBA00022827"/>
    </source>
</evidence>
<dbReference type="Gene3D" id="3.30.465.10">
    <property type="match status" value="1"/>
</dbReference>
<dbReference type="SUPFAM" id="SSF56176">
    <property type="entry name" value="FAD-binding/transporter-associated domain-like"/>
    <property type="match status" value="1"/>
</dbReference>
<evidence type="ECO:0000259" key="5">
    <source>
        <dbReference type="PROSITE" id="PS51387"/>
    </source>
</evidence>
<dbReference type="InterPro" id="IPR051312">
    <property type="entry name" value="Diverse_Substr_Oxidored"/>
</dbReference>
<gene>
    <name evidence="6" type="ORF">ENR23_03295</name>
</gene>
<keyword evidence="1" id="KW-0285">Flavoprotein</keyword>
<dbReference type="InterPro" id="IPR005107">
    <property type="entry name" value="CO_DH_flav_C"/>
</dbReference>
<accession>A0A832I8B0</accession>
<dbReference type="PANTHER" id="PTHR42659:SF2">
    <property type="entry name" value="XANTHINE DEHYDROGENASE SUBUNIT C-RELATED"/>
    <property type="match status" value="1"/>
</dbReference>
<name>A0A832I8B0_UNCEI</name>
<dbReference type="Gene3D" id="3.30.390.50">
    <property type="entry name" value="CO dehydrogenase flavoprotein, C-terminal domain"/>
    <property type="match status" value="1"/>
</dbReference>
<evidence type="ECO:0000256" key="1">
    <source>
        <dbReference type="ARBA" id="ARBA00022630"/>
    </source>
</evidence>